<sequence length="100" mass="11663">MTRVWSIILEAFSTQNERSHSTEACTANDRRCRSPVECTENDLDKFLLNVEPLSHSQEECTENDHYPKRAKDMPPMRTRSSEERCHFPVVCTDDDLVLDF</sequence>
<organism evidence="2 3">
    <name type="scientific">Caenorhabditis briggsae</name>
    <dbReference type="NCBI Taxonomy" id="6238"/>
    <lineage>
        <taxon>Eukaryota</taxon>
        <taxon>Metazoa</taxon>
        <taxon>Ecdysozoa</taxon>
        <taxon>Nematoda</taxon>
        <taxon>Chromadorea</taxon>
        <taxon>Rhabditida</taxon>
        <taxon>Rhabditina</taxon>
        <taxon>Rhabditomorpha</taxon>
        <taxon>Rhabditoidea</taxon>
        <taxon>Rhabditidae</taxon>
        <taxon>Peloderinae</taxon>
        <taxon>Caenorhabditis</taxon>
    </lineage>
</organism>
<keyword evidence="3" id="KW-1185">Reference proteome</keyword>
<proteinExistence type="predicted"/>
<accession>A0AAE9END7</accession>
<feature type="region of interest" description="Disordered" evidence="1">
    <location>
        <begin position="58"/>
        <end position="80"/>
    </location>
</feature>
<dbReference type="Proteomes" id="UP000829354">
    <property type="component" value="Chromosome III"/>
</dbReference>
<protein>
    <submittedName>
        <fullName evidence="2">Uncharacterized protein</fullName>
    </submittedName>
</protein>
<evidence type="ECO:0000256" key="1">
    <source>
        <dbReference type="SAM" id="MobiDB-lite"/>
    </source>
</evidence>
<evidence type="ECO:0000313" key="2">
    <source>
        <dbReference type="EMBL" id="UMM25232.1"/>
    </source>
</evidence>
<reference evidence="2 3" key="1">
    <citation type="submission" date="2022-04" db="EMBL/GenBank/DDBJ databases">
        <title>Chromosome-level reference genomes for two strains of Caenorhabditis briggsae: an improved platform for comparative genomics.</title>
        <authorList>
            <person name="Stevens L."/>
            <person name="Andersen E."/>
        </authorList>
    </citation>
    <scope>NUCLEOTIDE SEQUENCE [LARGE SCALE GENOMIC DNA]</scope>
    <source>
        <strain evidence="2">VX34</strain>
        <tissue evidence="2">Whole-organism</tissue>
    </source>
</reference>
<evidence type="ECO:0000313" key="3">
    <source>
        <dbReference type="Proteomes" id="UP000829354"/>
    </source>
</evidence>
<gene>
    <name evidence="2" type="ORF">L5515_005136</name>
</gene>
<dbReference type="AlphaFoldDB" id="A0AAE9END7"/>
<name>A0AAE9END7_CAEBR</name>
<dbReference type="EMBL" id="CP092622">
    <property type="protein sequence ID" value="UMM25232.1"/>
    <property type="molecule type" value="Genomic_DNA"/>
</dbReference>